<protein>
    <recommendedName>
        <fullName evidence="8">TonB C-terminal domain-containing protein</fullName>
    </recommendedName>
</protein>
<keyword evidence="7" id="KW-1185">Reference proteome</keyword>
<evidence type="ECO:0000256" key="2">
    <source>
        <dbReference type="ARBA" id="ARBA00022692"/>
    </source>
</evidence>
<feature type="compositionally biased region" description="Polar residues" evidence="5">
    <location>
        <begin position="265"/>
        <end position="278"/>
    </location>
</feature>
<evidence type="ECO:0000256" key="4">
    <source>
        <dbReference type="ARBA" id="ARBA00023136"/>
    </source>
</evidence>
<proteinExistence type="predicted"/>
<dbReference type="SUPFAM" id="SSF74653">
    <property type="entry name" value="TolA/TonB C-terminal domain"/>
    <property type="match status" value="1"/>
</dbReference>
<sequence>MGVFVLDSANKIKGVALAVAIVLHGVAGFGVANMQIKTLTPPKITPPLEVEFIKPEPKPEPEKIILNNLESPEPVKVEPKPAMENTQAVVPPKGDTQVSEVKDSPSSDDTPPATEDVATPPQTIETDPVQTTPITPSLESTPDVVPDTPTVEPVTPVVTTTITPVTSSDDHTVTPATNPADVQDNNIAPVTTPTTVDKTPTSTPPESAAPANVSPTNVVNNTVSPTNVVNNTTTNNQGNGKNPEAGAGKNPDVGAGTKVGVPDGTATNTQPITNHNWGSLNNSSASWLKKPNLSNLQTSENNKAKTDLSLSVTFDEQGQVSAVNAKSGDSALDGKIEQAVKSLQSVSLAGQTIQLSTNLSFNDKGAVSYVGKFQTSDKAFNKQLASKIKTLKSNEFISNHIRYTAQLKVNAEGGIDSVKVITSTGDRKLDDELAKRIKKAKLHPHVVKGSAASGTATYSLTEEIK</sequence>
<dbReference type="EMBL" id="MUYU01000007">
    <property type="protein sequence ID" value="OOS25083.1"/>
    <property type="molecule type" value="Genomic_DNA"/>
</dbReference>
<accession>A0A1T0CRV4</accession>
<feature type="compositionally biased region" description="Polar residues" evidence="5">
    <location>
        <begin position="120"/>
        <end position="140"/>
    </location>
</feature>
<keyword evidence="2" id="KW-0812">Transmembrane</keyword>
<keyword evidence="4" id="KW-0472">Membrane</keyword>
<feature type="compositionally biased region" description="Low complexity" evidence="5">
    <location>
        <begin position="141"/>
        <end position="166"/>
    </location>
</feature>
<comment type="subcellular location">
    <subcellularLocation>
        <location evidence="1">Membrane</location>
        <topology evidence="1">Single-pass membrane protein</topology>
    </subcellularLocation>
</comment>
<evidence type="ECO:0008006" key="8">
    <source>
        <dbReference type="Google" id="ProtNLM"/>
    </source>
</evidence>
<evidence type="ECO:0000256" key="1">
    <source>
        <dbReference type="ARBA" id="ARBA00004167"/>
    </source>
</evidence>
<gene>
    <name evidence="6" type="ORF">B0680_02990</name>
</gene>
<dbReference type="GO" id="GO:0016020">
    <property type="term" value="C:membrane"/>
    <property type="evidence" value="ECO:0007669"/>
    <property type="project" value="UniProtKB-SubCell"/>
</dbReference>
<evidence type="ECO:0000313" key="7">
    <source>
        <dbReference type="Proteomes" id="UP000189800"/>
    </source>
</evidence>
<evidence type="ECO:0000256" key="3">
    <source>
        <dbReference type="ARBA" id="ARBA00022989"/>
    </source>
</evidence>
<dbReference type="AlphaFoldDB" id="A0A1T0CRV4"/>
<evidence type="ECO:0000313" key="6">
    <source>
        <dbReference type="EMBL" id="OOS25083.1"/>
    </source>
</evidence>
<name>A0A1T0CRV4_9GAMM</name>
<feature type="compositionally biased region" description="Low complexity" evidence="5">
    <location>
        <begin position="189"/>
        <end position="236"/>
    </location>
</feature>
<keyword evidence="3" id="KW-1133">Transmembrane helix</keyword>
<dbReference type="Proteomes" id="UP000189800">
    <property type="component" value="Unassembled WGS sequence"/>
</dbReference>
<reference evidence="6 7" key="1">
    <citation type="submission" date="2017-02" db="EMBL/GenBank/DDBJ databases">
        <title>Draft genome sequence of Moraxella pluranimalium CCUG 54913T type strain.</title>
        <authorList>
            <person name="Salva-Serra F."/>
            <person name="Engstrom-Jakobsson H."/>
            <person name="Thorell K."/>
            <person name="Jaen-Luchoro D."/>
            <person name="Gonzales-Siles L."/>
            <person name="Karlsson R."/>
            <person name="Yazdan S."/>
            <person name="Boulund F."/>
            <person name="Johnning A."/>
            <person name="Engstrand L."/>
            <person name="Kristiansson E."/>
            <person name="Moore E."/>
        </authorList>
    </citation>
    <scope>NUCLEOTIDE SEQUENCE [LARGE SCALE GENOMIC DNA]</scope>
    <source>
        <strain evidence="6 7">CCUG 54913</strain>
    </source>
</reference>
<organism evidence="6 7">
    <name type="scientific">Moraxella pluranimalium</name>
    <dbReference type="NCBI Taxonomy" id="470453"/>
    <lineage>
        <taxon>Bacteria</taxon>
        <taxon>Pseudomonadati</taxon>
        <taxon>Pseudomonadota</taxon>
        <taxon>Gammaproteobacteria</taxon>
        <taxon>Moraxellales</taxon>
        <taxon>Moraxellaceae</taxon>
        <taxon>Moraxella</taxon>
    </lineage>
</organism>
<evidence type="ECO:0000256" key="5">
    <source>
        <dbReference type="SAM" id="MobiDB-lite"/>
    </source>
</evidence>
<feature type="region of interest" description="Disordered" evidence="5">
    <location>
        <begin position="84"/>
        <end position="278"/>
    </location>
</feature>
<dbReference type="NCBIfam" id="TIGR01352">
    <property type="entry name" value="tonB_Cterm"/>
    <property type="match status" value="1"/>
</dbReference>
<comment type="caution">
    <text evidence="6">The sequence shown here is derived from an EMBL/GenBank/DDBJ whole genome shotgun (WGS) entry which is preliminary data.</text>
</comment>
<dbReference type="STRING" id="470453.B0680_02990"/>
<dbReference type="InterPro" id="IPR006260">
    <property type="entry name" value="TonB/TolA_C"/>
</dbReference>